<dbReference type="OrthoDB" id="540070at2759"/>
<evidence type="ECO:0000313" key="4">
    <source>
        <dbReference type="Proteomes" id="UP000011083"/>
    </source>
</evidence>
<dbReference type="InterPro" id="IPR016112">
    <property type="entry name" value="VP_dsDNA_II"/>
</dbReference>
<dbReference type="InterPro" id="IPR038519">
    <property type="entry name" value="MCP_C_sf"/>
</dbReference>
<dbReference type="Gene3D" id="2.70.9.20">
    <property type="entry name" value="Major capsid protein Vp54"/>
    <property type="match status" value="1"/>
</dbReference>
<dbReference type="SUPFAM" id="SSF49749">
    <property type="entry name" value="Group II dsDNA viruses VP"/>
    <property type="match status" value="2"/>
</dbReference>
<dbReference type="Gene3D" id="2.70.9.10">
    <property type="entry name" value="Adenovirus Type 2 Hexon, domain 4"/>
    <property type="match status" value="1"/>
</dbReference>
<dbReference type="InterPro" id="IPR007542">
    <property type="entry name" value="MCP_C"/>
</dbReference>
<dbReference type="InterPro" id="IPR031654">
    <property type="entry name" value="Capsid_N"/>
</dbReference>
<reference evidence="3 4" key="1">
    <citation type="journal article" date="2013" name="Genome Biol.">
        <title>Genome of Acanthamoeba castellanii highlights extensive lateral gene transfer and early evolution of tyrosine kinase signaling.</title>
        <authorList>
            <person name="Clarke M."/>
            <person name="Lohan A.J."/>
            <person name="Liu B."/>
            <person name="Lagkouvardos I."/>
            <person name="Roy S."/>
            <person name="Zafar N."/>
            <person name="Bertelli C."/>
            <person name="Schilde C."/>
            <person name="Kianianmomeni A."/>
            <person name="Burglin T.R."/>
            <person name="Frech C."/>
            <person name="Turcotte B."/>
            <person name="Kopec K.O."/>
            <person name="Synnott J.M."/>
            <person name="Choo C."/>
            <person name="Paponov I."/>
            <person name="Finkler A."/>
            <person name="Soon Heng Tan C."/>
            <person name="Hutchins A.P."/>
            <person name="Weinmeier T."/>
            <person name="Rattei T."/>
            <person name="Chu J.S."/>
            <person name="Gimenez G."/>
            <person name="Irimia M."/>
            <person name="Rigden D.J."/>
            <person name="Fitzpatrick D.A."/>
            <person name="Lorenzo-Morales J."/>
            <person name="Bateman A."/>
            <person name="Chiu C.H."/>
            <person name="Tang P."/>
            <person name="Hegemann P."/>
            <person name="Fromm H."/>
            <person name="Raoult D."/>
            <person name="Greub G."/>
            <person name="Miranda-Saavedra D."/>
            <person name="Chen N."/>
            <person name="Nash P."/>
            <person name="Ginger M.L."/>
            <person name="Horn M."/>
            <person name="Schaap P."/>
            <person name="Caler L."/>
            <person name="Loftus B."/>
        </authorList>
    </citation>
    <scope>NUCLEOTIDE SEQUENCE [LARGE SCALE GENOMIC DNA]</scope>
    <source>
        <strain evidence="3 4">Neff</strain>
    </source>
</reference>
<dbReference type="Pfam" id="PF16903">
    <property type="entry name" value="Capsid_N"/>
    <property type="match status" value="1"/>
</dbReference>
<dbReference type="GO" id="GO:0005198">
    <property type="term" value="F:structural molecule activity"/>
    <property type="evidence" value="ECO:0007669"/>
    <property type="project" value="InterPro"/>
</dbReference>
<proteinExistence type="predicted"/>
<dbReference type="KEGG" id="acan:ACA1_337620"/>
<dbReference type="OMA" id="AQCHIPR"/>
<feature type="domain" description="Major capsid protein N-terminal" evidence="2">
    <location>
        <begin position="27"/>
        <end position="235"/>
    </location>
</feature>
<organism evidence="3 4">
    <name type="scientific">Acanthamoeba castellanii (strain ATCC 30010 / Neff)</name>
    <dbReference type="NCBI Taxonomy" id="1257118"/>
    <lineage>
        <taxon>Eukaryota</taxon>
        <taxon>Amoebozoa</taxon>
        <taxon>Discosea</taxon>
        <taxon>Longamoebia</taxon>
        <taxon>Centramoebida</taxon>
        <taxon>Acanthamoebidae</taxon>
        <taxon>Acanthamoeba</taxon>
    </lineage>
</organism>
<sequence>MPVSGALTQLSAQGPQNKYLTIDPQITFWKGSVRRHSHFAVAEIDNGFNGATGCGRKMTALVNRSGDLVSRAYFYFQLKPIEYHPSMVSDGFANNVAYYTNYVGHAAIDCVNYEVGGHPFDEHSGEYLEMLEQVSSTQEKKLGDQVGQADTREQLIDYGKRTQHIYVPLQFDWNRHTEHALPLIALQYHDVKINVRTRRAEELIVRSGEANNPATLAQPGDMCEMTLLLNYVFLDAMERRMFAQQMHEYLVDEVQHSSSESHTAGVSSQHVRLNFNHPVKELLWVVQRDSAITPTPYTGPGALGLSAAHATPFNGQIRVYAPNHNVHRVVSGMMGKLYAN</sequence>
<dbReference type="RefSeq" id="XP_004336719.1">
    <property type="nucleotide sequence ID" value="XM_004336671.1"/>
</dbReference>
<name>L8GRF1_ACACF</name>
<dbReference type="Pfam" id="PF04451">
    <property type="entry name" value="Capsid_NCLDV"/>
    <property type="match status" value="1"/>
</dbReference>
<evidence type="ECO:0000259" key="2">
    <source>
        <dbReference type="Pfam" id="PF16903"/>
    </source>
</evidence>
<evidence type="ECO:0000313" key="3">
    <source>
        <dbReference type="EMBL" id="ELR14706.1"/>
    </source>
</evidence>
<dbReference type="EMBL" id="KB008045">
    <property type="protein sequence ID" value="ELR14706.1"/>
    <property type="molecule type" value="Genomic_DNA"/>
</dbReference>
<dbReference type="Proteomes" id="UP000011083">
    <property type="component" value="Unassembled WGS sequence"/>
</dbReference>
<dbReference type="GeneID" id="14915300"/>
<dbReference type="AlphaFoldDB" id="L8GRF1"/>
<dbReference type="VEuPathDB" id="AmoebaDB:ACA1_337620"/>
<feature type="domain" description="Major capsid protein C-terminal" evidence="1">
    <location>
        <begin position="238"/>
        <end position="291"/>
    </location>
</feature>
<accession>L8GRF1</accession>
<gene>
    <name evidence="3" type="ORF">ACA1_337620</name>
</gene>
<keyword evidence="4" id="KW-1185">Reference proteome</keyword>
<evidence type="ECO:0000259" key="1">
    <source>
        <dbReference type="Pfam" id="PF04451"/>
    </source>
</evidence>
<protein>
    <submittedName>
        <fullName evidence="3">Major capsid protein</fullName>
    </submittedName>
</protein>